<dbReference type="GO" id="GO:0000963">
    <property type="term" value="P:mitochondrial RNA processing"/>
    <property type="evidence" value="ECO:0007669"/>
    <property type="project" value="TreeGrafter"/>
</dbReference>
<organism evidence="1 2">
    <name type="scientific">Ridgeia piscesae</name>
    <name type="common">Tubeworm</name>
    <dbReference type="NCBI Taxonomy" id="27915"/>
    <lineage>
        <taxon>Eukaryota</taxon>
        <taxon>Metazoa</taxon>
        <taxon>Spiralia</taxon>
        <taxon>Lophotrochozoa</taxon>
        <taxon>Annelida</taxon>
        <taxon>Polychaeta</taxon>
        <taxon>Sedentaria</taxon>
        <taxon>Canalipalpata</taxon>
        <taxon>Sabellida</taxon>
        <taxon>Siboglinidae</taxon>
        <taxon>Ridgeia</taxon>
    </lineage>
</organism>
<evidence type="ECO:0000313" key="1">
    <source>
        <dbReference type="EMBL" id="KAK2156883.1"/>
    </source>
</evidence>
<dbReference type="InterPro" id="IPR050870">
    <property type="entry name" value="FAST_kinase"/>
</dbReference>
<proteinExistence type="predicted"/>
<dbReference type="Proteomes" id="UP001209878">
    <property type="component" value="Unassembled WGS sequence"/>
</dbReference>
<gene>
    <name evidence="1" type="ORF">NP493_1933g00001</name>
</gene>
<dbReference type="GO" id="GO:0035770">
    <property type="term" value="C:ribonucleoprotein granule"/>
    <property type="evidence" value="ECO:0007669"/>
    <property type="project" value="TreeGrafter"/>
</dbReference>
<comment type="caution">
    <text evidence="1">The sequence shown here is derived from an EMBL/GenBank/DDBJ whole genome shotgun (WGS) entry which is preliminary data.</text>
</comment>
<dbReference type="GO" id="GO:0044528">
    <property type="term" value="P:regulation of mitochondrial mRNA stability"/>
    <property type="evidence" value="ECO:0007669"/>
    <property type="project" value="TreeGrafter"/>
</dbReference>
<evidence type="ECO:0000313" key="2">
    <source>
        <dbReference type="Proteomes" id="UP001209878"/>
    </source>
</evidence>
<dbReference type="EMBL" id="JAODUO010001927">
    <property type="protein sequence ID" value="KAK2156883.1"/>
    <property type="molecule type" value="Genomic_DNA"/>
</dbReference>
<dbReference type="GO" id="GO:0003723">
    <property type="term" value="F:RNA binding"/>
    <property type="evidence" value="ECO:0007669"/>
    <property type="project" value="TreeGrafter"/>
</dbReference>
<dbReference type="PANTHER" id="PTHR21228:SF40">
    <property type="entry name" value="LD45607P"/>
    <property type="match status" value="1"/>
</dbReference>
<keyword evidence="2" id="KW-1185">Reference proteome</keyword>
<name>A0AAD9JQS6_RIDPI</name>
<sequence>MERAARMLHCYMSKLQCGFVLLNKTTVSSAASSGPSCHMSQFARRYHLCHPPVTDSRWLNVSVTRAVSTNPRVDFLSQTDEDYPRRQTQWRVQQRSEVSRRVTEQLRQDVFVQSLMYKDSIIMARKPWEDYTRSARLINNCMASDEVKQLSSLRDEVKVKRLSSLGNDDILAMMYCIMNRQELLKHKDLLESLEEECCRRVNTLDLQTILLMADSFYVLQHSQTRYMRTVLQAVDLHWNSLEVTPRHLIQLLLYIGTYRNAPVQLMERIEDFFVENISDVTGREIGLICHAFFSSNTSLRNFVLMNKMADIVLRDLHLMKPYLVANVLKVFRHANFSNFTFYDRLGNADMLQGESYVSTVIHFVTTYSAMRFVHDALYESAMRNFSHCLVYNKHSRAQIRMKDFAKFLWAYSTVQRPVSRAILDAAVDCVRRDQRLWKKHPETFIECLVSLAMNGVYPHDLINYALSPDFLRFKRGRPLEQFFQTVLLDQAVALECPQYPGHRITPEEMAAVPLKELGDLSRELKYRQGLAPLVLTLRDMCPDASWVKCHFILKSSKVAGWSARVAAQGSIIETLLRQKQDKPLLSRTEPENLHLKPDFGVVRQVTAGESWLGEMGGQAWCPPTNY</sequence>
<protein>
    <submittedName>
        <fullName evidence="1">Uncharacterized protein</fullName>
    </submittedName>
</protein>
<accession>A0AAD9JQS6</accession>
<dbReference type="PANTHER" id="PTHR21228">
    <property type="entry name" value="FAST LEU-RICH DOMAIN-CONTAINING"/>
    <property type="match status" value="1"/>
</dbReference>
<reference evidence="1" key="1">
    <citation type="journal article" date="2023" name="Mol. Biol. Evol.">
        <title>Third-Generation Sequencing Reveals the Adaptive Role of the Epigenome in Three Deep-Sea Polychaetes.</title>
        <authorList>
            <person name="Perez M."/>
            <person name="Aroh O."/>
            <person name="Sun Y."/>
            <person name="Lan Y."/>
            <person name="Juniper S.K."/>
            <person name="Young C.R."/>
            <person name="Angers B."/>
            <person name="Qian P.Y."/>
        </authorList>
    </citation>
    <scope>NUCLEOTIDE SEQUENCE</scope>
    <source>
        <strain evidence="1">R07B-5</strain>
    </source>
</reference>
<dbReference type="AlphaFoldDB" id="A0AAD9JQS6"/>
<dbReference type="GO" id="GO:0005759">
    <property type="term" value="C:mitochondrial matrix"/>
    <property type="evidence" value="ECO:0007669"/>
    <property type="project" value="TreeGrafter"/>
</dbReference>